<dbReference type="EMBL" id="JBHLUK010000066">
    <property type="protein sequence ID" value="MFC0424097.1"/>
    <property type="molecule type" value="Genomic_DNA"/>
</dbReference>
<reference evidence="2 3" key="1">
    <citation type="submission" date="2024-09" db="EMBL/GenBank/DDBJ databases">
        <authorList>
            <person name="Sun Q."/>
            <person name="Mori K."/>
        </authorList>
    </citation>
    <scope>NUCLEOTIDE SEQUENCE [LARGE SCALE GENOMIC DNA]</scope>
    <source>
        <strain evidence="2 3">TBRC 4575</strain>
    </source>
</reference>
<dbReference type="Proteomes" id="UP001589855">
    <property type="component" value="Unassembled WGS sequence"/>
</dbReference>
<evidence type="ECO:0000313" key="2">
    <source>
        <dbReference type="EMBL" id="MFC0424097.1"/>
    </source>
</evidence>
<accession>A0ABV6K3R1</accession>
<proteinExistence type="predicted"/>
<feature type="transmembrane region" description="Helical" evidence="1">
    <location>
        <begin position="157"/>
        <end position="175"/>
    </location>
</feature>
<sequence>MARRLILRIAQAITLIIAAGLLIWMLVASWQTAWSTVVQSGWVAIIGSLGGVLALVLAIIAGGHWLAKQKTSWIMATFAGLTLLKLPLLAVLKITPTADFERYHTLAAFNAQGLTWVDLLHRGDVGIFSAFPHSLNVANFFSFITALAGDNFAVSQLVNIGCTFLDLLLIYWLVARWLSKPLGIMAALTFYALPAYWLYSSLLNGVEPLFLTCILVTMLALSRAFLPLATATRHDQWLNLGLPG</sequence>
<feature type="transmembrane region" description="Helical" evidence="1">
    <location>
        <begin position="73"/>
        <end position="92"/>
    </location>
</feature>
<gene>
    <name evidence="2" type="ORF">ACFFGS_08205</name>
</gene>
<evidence type="ECO:0000256" key="1">
    <source>
        <dbReference type="SAM" id="Phobius"/>
    </source>
</evidence>
<feature type="transmembrane region" description="Helical" evidence="1">
    <location>
        <begin position="205"/>
        <end position="226"/>
    </location>
</feature>
<keyword evidence="1" id="KW-0472">Membrane</keyword>
<name>A0ABV6K3R1_9LACO</name>
<evidence type="ECO:0008006" key="4">
    <source>
        <dbReference type="Google" id="ProtNLM"/>
    </source>
</evidence>
<feature type="transmembrane region" description="Helical" evidence="1">
    <location>
        <begin position="42"/>
        <end position="61"/>
    </location>
</feature>
<dbReference type="RefSeq" id="WP_225425650.1">
    <property type="nucleotide sequence ID" value="NZ_BAABRM010000015.1"/>
</dbReference>
<keyword evidence="1" id="KW-0812">Transmembrane</keyword>
<evidence type="ECO:0000313" key="3">
    <source>
        <dbReference type="Proteomes" id="UP001589855"/>
    </source>
</evidence>
<keyword evidence="3" id="KW-1185">Reference proteome</keyword>
<feature type="transmembrane region" description="Helical" evidence="1">
    <location>
        <begin position="182"/>
        <end position="199"/>
    </location>
</feature>
<feature type="transmembrane region" description="Helical" evidence="1">
    <location>
        <begin position="12"/>
        <end position="30"/>
    </location>
</feature>
<keyword evidence="1" id="KW-1133">Transmembrane helix</keyword>
<organism evidence="2 3">
    <name type="scientific">Lactiplantibacillus plajomi</name>
    <dbReference type="NCBI Taxonomy" id="1457217"/>
    <lineage>
        <taxon>Bacteria</taxon>
        <taxon>Bacillati</taxon>
        <taxon>Bacillota</taxon>
        <taxon>Bacilli</taxon>
        <taxon>Lactobacillales</taxon>
        <taxon>Lactobacillaceae</taxon>
        <taxon>Lactiplantibacillus</taxon>
    </lineage>
</organism>
<protein>
    <recommendedName>
        <fullName evidence="4">Integral membrane protein</fullName>
    </recommendedName>
</protein>
<comment type="caution">
    <text evidence="2">The sequence shown here is derived from an EMBL/GenBank/DDBJ whole genome shotgun (WGS) entry which is preliminary data.</text>
</comment>